<dbReference type="EMBL" id="JABSTU010006855">
    <property type="protein sequence ID" value="KAH7931945.1"/>
    <property type="molecule type" value="Genomic_DNA"/>
</dbReference>
<evidence type="ECO:0000313" key="3">
    <source>
        <dbReference type="Proteomes" id="UP000821866"/>
    </source>
</evidence>
<gene>
    <name evidence="2" type="ORF">HPB51_029627</name>
</gene>
<comment type="caution">
    <text evidence="2">The sequence shown here is derived from an EMBL/GenBank/DDBJ whole genome shotgun (WGS) entry which is preliminary data.</text>
</comment>
<dbReference type="AlphaFoldDB" id="A0A9J6CTM1"/>
<reference evidence="2" key="1">
    <citation type="journal article" date="2020" name="Cell">
        <title>Large-Scale Comparative Analyses of Tick Genomes Elucidate Their Genetic Diversity and Vector Capacities.</title>
        <authorList>
            <consortium name="Tick Genome and Microbiome Consortium (TIGMIC)"/>
            <person name="Jia N."/>
            <person name="Wang J."/>
            <person name="Shi W."/>
            <person name="Du L."/>
            <person name="Sun Y."/>
            <person name="Zhan W."/>
            <person name="Jiang J.F."/>
            <person name="Wang Q."/>
            <person name="Zhang B."/>
            <person name="Ji P."/>
            <person name="Bell-Sakyi L."/>
            <person name="Cui X.M."/>
            <person name="Yuan T.T."/>
            <person name="Jiang B.G."/>
            <person name="Yang W.F."/>
            <person name="Lam T.T."/>
            <person name="Chang Q.C."/>
            <person name="Ding S.J."/>
            <person name="Wang X.J."/>
            <person name="Zhu J.G."/>
            <person name="Ruan X.D."/>
            <person name="Zhao L."/>
            <person name="Wei J.T."/>
            <person name="Ye R.Z."/>
            <person name="Que T.C."/>
            <person name="Du C.H."/>
            <person name="Zhou Y.H."/>
            <person name="Cheng J.X."/>
            <person name="Dai P.F."/>
            <person name="Guo W.B."/>
            <person name="Han X.H."/>
            <person name="Huang E.J."/>
            <person name="Li L.F."/>
            <person name="Wei W."/>
            <person name="Gao Y.C."/>
            <person name="Liu J.Z."/>
            <person name="Shao H.Z."/>
            <person name="Wang X."/>
            <person name="Wang C.C."/>
            <person name="Yang T.C."/>
            <person name="Huo Q.B."/>
            <person name="Li W."/>
            <person name="Chen H.Y."/>
            <person name="Chen S.E."/>
            <person name="Zhou L.G."/>
            <person name="Ni X.B."/>
            <person name="Tian J.H."/>
            <person name="Sheng Y."/>
            <person name="Liu T."/>
            <person name="Pan Y.S."/>
            <person name="Xia L.Y."/>
            <person name="Li J."/>
            <person name="Zhao F."/>
            <person name="Cao W.C."/>
        </authorList>
    </citation>
    <scope>NUCLEOTIDE SEQUENCE</scope>
    <source>
        <strain evidence="2">Rmic-2018</strain>
    </source>
</reference>
<proteinExistence type="predicted"/>
<accession>A0A9J6CTM1</accession>
<sequence>MNLRPEVASAMKVRAKTEECAYRLSAAPDGEASSSDGGQVGTRRRVARPRVTVPAEGARALSDDDPAGGKQRRGGGGNERRFRRLQRPCVLALRVGASASMSDGECAPRPQTALPPRCLACPAKPGTHDSSGRAAVVVLLRASSPTSPPPAQRTVNQD</sequence>
<reference evidence="2" key="2">
    <citation type="submission" date="2021-09" db="EMBL/GenBank/DDBJ databases">
        <authorList>
            <person name="Jia N."/>
            <person name="Wang J."/>
            <person name="Shi W."/>
            <person name="Du L."/>
            <person name="Sun Y."/>
            <person name="Zhan W."/>
            <person name="Jiang J."/>
            <person name="Wang Q."/>
            <person name="Zhang B."/>
            <person name="Ji P."/>
            <person name="Sakyi L.B."/>
            <person name="Cui X."/>
            <person name="Yuan T."/>
            <person name="Jiang B."/>
            <person name="Yang W."/>
            <person name="Lam T.T.-Y."/>
            <person name="Chang Q."/>
            <person name="Ding S."/>
            <person name="Wang X."/>
            <person name="Zhu J."/>
            <person name="Ruan X."/>
            <person name="Zhao L."/>
            <person name="Wei J."/>
            <person name="Que T."/>
            <person name="Du C."/>
            <person name="Cheng J."/>
            <person name="Dai P."/>
            <person name="Han X."/>
            <person name="Huang E."/>
            <person name="Gao Y."/>
            <person name="Liu J."/>
            <person name="Shao H."/>
            <person name="Ye R."/>
            <person name="Li L."/>
            <person name="Wei W."/>
            <person name="Wang X."/>
            <person name="Wang C."/>
            <person name="Huo Q."/>
            <person name="Li W."/>
            <person name="Guo W."/>
            <person name="Chen H."/>
            <person name="Chen S."/>
            <person name="Zhou L."/>
            <person name="Zhou L."/>
            <person name="Ni X."/>
            <person name="Tian J."/>
            <person name="Zhou Y."/>
            <person name="Sheng Y."/>
            <person name="Liu T."/>
            <person name="Pan Y."/>
            <person name="Xia L."/>
            <person name="Li J."/>
            <person name="Zhao F."/>
            <person name="Cao W."/>
        </authorList>
    </citation>
    <scope>NUCLEOTIDE SEQUENCE</scope>
    <source>
        <strain evidence="2">Rmic-2018</strain>
        <tissue evidence="2">Larvae</tissue>
    </source>
</reference>
<evidence type="ECO:0000313" key="2">
    <source>
        <dbReference type="EMBL" id="KAH7931945.1"/>
    </source>
</evidence>
<evidence type="ECO:0000256" key="1">
    <source>
        <dbReference type="SAM" id="MobiDB-lite"/>
    </source>
</evidence>
<organism evidence="2 3">
    <name type="scientific">Rhipicephalus microplus</name>
    <name type="common">Cattle tick</name>
    <name type="synonym">Boophilus microplus</name>
    <dbReference type="NCBI Taxonomy" id="6941"/>
    <lineage>
        <taxon>Eukaryota</taxon>
        <taxon>Metazoa</taxon>
        <taxon>Ecdysozoa</taxon>
        <taxon>Arthropoda</taxon>
        <taxon>Chelicerata</taxon>
        <taxon>Arachnida</taxon>
        <taxon>Acari</taxon>
        <taxon>Parasitiformes</taxon>
        <taxon>Ixodida</taxon>
        <taxon>Ixodoidea</taxon>
        <taxon>Ixodidae</taxon>
        <taxon>Rhipicephalinae</taxon>
        <taxon>Rhipicephalus</taxon>
        <taxon>Boophilus</taxon>
    </lineage>
</organism>
<protein>
    <submittedName>
        <fullName evidence="2">Uncharacterized protein</fullName>
    </submittedName>
</protein>
<feature type="region of interest" description="Disordered" evidence="1">
    <location>
        <begin position="23"/>
        <end position="83"/>
    </location>
</feature>
<keyword evidence="3" id="KW-1185">Reference proteome</keyword>
<name>A0A9J6CTM1_RHIMP</name>
<dbReference type="Proteomes" id="UP000821866">
    <property type="component" value="Unassembled WGS sequence"/>
</dbReference>